<gene>
    <name evidence="7" type="ORF">H8693_01105</name>
</gene>
<dbReference type="InterPro" id="IPR029056">
    <property type="entry name" value="Ribokinase-like"/>
</dbReference>
<keyword evidence="3" id="KW-0547">Nucleotide-binding</keyword>
<dbReference type="EMBL" id="JACRSS010000001">
    <property type="protein sequence ID" value="MBC8537531.1"/>
    <property type="molecule type" value="Genomic_DNA"/>
</dbReference>
<evidence type="ECO:0000313" key="8">
    <source>
        <dbReference type="Proteomes" id="UP000617951"/>
    </source>
</evidence>
<sequence length="315" mass="34255">MFDVVSMGEVVIDFSLCGKGNMGNPAYEMNPGGAPANCLVANAALGGKTAFIGMVGNDTFGHFLHDSLAKYHVENRGIRFTDAGCTQLTFVDIDETGDRSFNFAKGTGTDAMLTVDDIDFSLIDETKIFHTPCVISRCEPGRTTVLSALKYAKEKGKIISCDPNYRPGRWLGDKERAKRHFLEVMQYSDLVKVSEEEMSIITGVGEDEYEKGAKMILDSGKTAVFVTMGPNGAYYATKEDCGYVEGFKVNAVDTTGSGDAFMGTVHYYFTHDCGLPIREIVRRANAMGALCATKPGAFDAMPTKEALYQFLGVTE</sequence>
<feature type="domain" description="Carbohydrate kinase PfkB" evidence="6">
    <location>
        <begin position="2"/>
        <end position="303"/>
    </location>
</feature>
<dbReference type="CDD" id="cd01167">
    <property type="entry name" value="bac_FRK"/>
    <property type="match status" value="1"/>
</dbReference>
<evidence type="ECO:0000256" key="2">
    <source>
        <dbReference type="ARBA" id="ARBA00022679"/>
    </source>
</evidence>
<evidence type="ECO:0000256" key="3">
    <source>
        <dbReference type="ARBA" id="ARBA00022741"/>
    </source>
</evidence>
<evidence type="ECO:0000256" key="1">
    <source>
        <dbReference type="ARBA" id="ARBA00010688"/>
    </source>
</evidence>
<evidence type="ECO:0000259" key="6">
    <source>
        <dbReference type="Pfam" id="PF00294"/>
    </source>
</evidence>
<dbReference type="PANTHER" id="PTHR43085:SF1">
    <property type="entry name" value="PSEUDOURIDINE KINASE-RELATED"/>
    <property type="match status" value="1"/>
</dbReference>
<keyword evidence="5" id="KW-0067">ATP-binding</keyword>
<dbReference type="InterPro" id="IPR050306">
    <property type="entry name" value="PfkB_Carbo_kinase"/>
</dbReference>
<evidence type="ECO:0000313" key="7">
    <source>
        <dbReference type="EMBL" id="MBC8537531.1"/>
    </source>
</evidence>
<dbReference type="InterPro" id="IPR011611">
    <property type="entry name" value="PfkB_dom"/>
</dbReference>
<dbReference type="PANTHER" id="PTHR43085">
    <property type="entry name" value="HEXOKINASE FAMILY MEMBER"/>
    <property type="match status" value="1"/>
</dbReference>
<protein>
    <submittedName>
        <fullName evidence="7">Carbohydrate kinase</fullName>
    </submittedName>
</protein>
<comment type="similarity">
    <text evidence="1">Belongs to the carbohydrate kinase PfkB family.</text>
</comment>
<keyword evidence="8" id="KW-1185">Reference proteome</keyword>
<organism evidence="7 8">
    <name type="scientific">Guopingia tenuis</name>
    <dbReference type="NCBI Taxonomy" id="2763656"/>
    <lineage>
        <taxon>Bacteria</taxon>
        <taxon>Bacillati</taxon>
        <taxon>Bacillota</taxon>
        <taxon>Clostridia</taxon>
        <taxon>Christensenellales</taxon>
        <taxon>Christensenellaceae</taxon>
        <taxon>Guopingia</taxon>
    </lineage>
</organism>
<name>A0A926HWC0_9FIRM</name>
<dbReference type="AlphaFoldDB" id="A0A926HWC0"/>
<dbReference type="SUPFAM" id="SSF53613">
    <property type="entry name" value="Ribokinase-like"/>
    <property type="match status" value="1"/>
</dbReference>
<proteinExistence type="inferred from homology"/>
<reference evidence="7" key="1">
    <citation type="submission" date="2020-08" db="EMBL/GenBank/DDBJ databases">
        <title>Genome public.</title>
        <authorList>
            <person name="Liu C."/>
            <person name="Sun Q."/>
        </authorList>
    </citation>
    <scope>NUCLEOTIDE SEQUENCE</scope>
    <source>
        <strain evidence="7">NSJ-63</strain>
    </source>
</reference>
<comment type="caution">
    <text evidence="7">The sequence shown here is derived from an EMBL/GenBank/DDBJ whole genome shotgun (WGS) entry which is preliminary data.</text>
</comment>
<keyword evidence="4 7" id="KW-0418">Kinase</keyword>
<dbReference type="GO" id="GO:0016301">
    <property type="term" value="F:kinase activity"/>
    <property type="evidence" value="ECO:0007669"/>
    <property type="project" value="UniProtKB-KW"/>
</dbReference>
<dbReference type="Proteomes" id="UP000617951">
    <property type="component" value="Unassembled WGS sequence"/>
</dbReference>
<evidence type="ECO:0000256" key="5">
    <source>
        <dbReference type="ARBA" id="ARBA00022840"/>
    </source>
</evidence>
<dbReference type="RefSeq" id="WP_249279433.1">
    <property type="nucleotide sequence ID" value="NZ_JACRSS010000001.1"/>
</dbReference>
<keyword evidence="2" id="KW-0808">Transferase</keyword>
<dbReference type="GO" id="GO:0005524">
    <property type="term" value="F:ATP binding"/>
    <property type="evidence" value="ECO:0007669"/>
    <property type="project" value="UniProtKB-KW"/>
</dbReference>
<accession>A0A926HWC0</accession>
<evidence type="ECO:0000256" key="4">
    <source>
        <dbReference type="ARBA" id="ARBA00022777"/>
    </source>
</evidence>
<dbReference type="Gene3D" id="3.40.1190.20">
    <property type="match status" value="1"/>
</dbReference>
<dbReference type="InterPro" id="IPR002139">
    <property type="entry name" value="Ribo/fructo_kinase"/>
</dbReference>
<dbReference type="Pfam" id="PF00294">
    <property type="entry name" value="PfkB"/>
    <property type="match status" value="1"/>
</dbReference>
<dbReference type="PRINTS" id="PR00990">
    <property type="entry name" value="RIBOKINASE"/>
</dbReference>